<evidence type="ECO:0000259" key="3">
    <source>
        <dbReference type="PROSITE" id="PS50911"/>
    </source>
</evidence>
<feature type="region of interest" description="Disordered" evidence="1">
    <location>
        <begin position="337"/>
        <end position="356"/>
    </location>
</feature>
<dbReference type="SUPFAM" id="SSF54001">
    <property type="entry name" value="Cysteine proteinases"/>
    <property type="match status" value="1"/>
</dbReference>
<keyword evidence="5" id="KW-1185">Reference proteome</keyword>
<dbReference type="InterPro" id="IPR007921">
    <property type="entry name" value="CHAP_dom"/>
</dbReference>
<dbReference type="OrthoDB" id="614750at2"/>
<protein>
    <recommendedName>
        <fullName evidence="3">Peptidase C51 domain-containing protein</fullName>
    </recommendedName>
</protein>
<proteinExistence type="predicted"/>
<dbReference type="AlphaFoldDB" id="A0A5M4FDL9"/>
<dbReference type="RefSeq" id="WP_149688800.1">
    <property type="nucleotide sequence ID" value="NZ_SDPQ02000002.1"/>
</dbReference>
<organism evidence="4 5">
    <name type="scientific">Aeromicrobium ginsengisoli</name>
    <dbReference type="NCBI Taxonomy" id="363867"/>
    <lineage>
        <taxon>Bacteria</taxon>
        <taxon>Bacillati</taxon>
        <taxon>Actinomycetota</taxon>
        <taxon>Actinomycetes</taxon>
        <taxon>Propionibacteriales</taxon>
        <taxon>Nocardioidaceae</taxon>
        <taxon>Aeromicrobium</taxon>
    </lineage>
</organism>
<comment type="caution">
    <text evidence="4">The sequence shown here is derived from an EMBL/GenBank/DDBJ whole genome shotgun (WGS) entry which is preliminary data.</text>
</comment>
<dbReference type="Gene3D" id="3.90.1720.10">
    <property type="entry name" value="endopeptidase domain like (from Nostoc punctiforme)"/>
    <property type="match status" value="1"/>
</dbReference>
<dbReference type="PROSITE" id="PS50911">
    <property type="entry name" value="CHAP"/>
    <property type="match status" value="1"/>
</dbReference>
<feature type="chain" id="PRO_5024284130" description="Peptidase C51 domain-containing protein" evidence="2">
    <location>
        <begin position="26"/>
        <end position="706"/>
    </location>
</feature>
<dbReference type="Proteomes" id="UP000380867">
    <property type="component" value="Unassembled WGS sequence"/>
</dbReference>
<dbReference type="Pfam" id="PF05257">
    <property type="entry name" value="CHAP"/>
    <property type="match status" value="1"/>
</dbReference>
<evidence type="ECO:0000256" key="1">
    <source>
        <dbReference type="SAM" id="MobiDB-lite"/>
    </source>
</evidence>
<dbReference type="EMBL" id="SDPQ02000002">
    <property type="protein sequence ID" value="KAA1397339.1"/>
    <property type="molecule type" value="Genomic_DNA"/>
</dbReference>
<evidence type="ECO:0000313" key="5">
    <source>
        <dbReference type="Proteomes" id="UP000380867"/>
    </source>
</evidence>
<sequence>MSRSRVLMVVLFCAALLVPISAAQASYSLICSGYSSCADKGYANFGYSTHKSTSYWRMYTGTNCTNYVAYRLVTTNGMPNERPRSGVGNAEDWGFAMASITDSTPALGSVAWWGKTGHHVAYVEKIVSSSEIWVSESNWSGAFDWRKITKSGSGWPDGFIHFKDLKLVNNVRPTISGVVKVGGALTAWGGDWTPKGNTYVYRWRADGVNIPGAEGKTFTPTAAQLGKQLSVSVTATRPSYPTLRAYSVSKKVAPGTLKATTAPAITGTARVDSTLSASVGTWSPTGATYAFQWNVDGNPVAGATGSTYTPGPAEVGRRVTVTVTASKLGYDKVSSTSAPTAELAPGPLTATTKPSITGTPKVGLPLSAHHGTWSKPDLTFTYQWYVDGTAVSGADGTTFTPRAADVGRPVTVHVTARRAGYATTTAISPQTAHVQHGTFRLIEKPTVTGNHTRVGSRLTATTGQWSPGGTYSYKWYADGVPIPGATSTSFIPTSRQLGAKIRVRVFIRRAGYATASALADNTEKIERGRIQNVTPPTITGSSRLGSSVSVSPGEHTPSGATVHYQWLRDGKVLTGATGRTRKISVGDLGHKLSAQVRFAAPGYTTRTVTTAPTGWIKAKTTISVSATTGTRRVSFTIKVAAAGLPAPDGTVHVRFAGDHYRTVTIVDGRGTLALTNQASGTHAYVFTLRGTLKLTSATYRKTVTIG</sequence>
<feature type="compositionally biased region" description="Low complexity" evidence="1">
    <location>
        <begin position="540"/>
        <end position="551"/>
    </location>
</feature>
<evidence type="ECO:0000313" key="4">
    <source>
        <dbReference type="EMBL" id="KAA1397339.1"/>
    </source>
</evidence>
<dbReference type="InterPro" id="IPR038765">
    <property type="entry name" value="Papain-like_cys_pep_sf"/>
</dbReference>
<feature type="signal peptide" evidence="2">
    <location>
        <begin position="1"/>
        <end position="25"/>
    </location>
</feature>
<feature type="domain" description="Peptidase C51" evidence="3">
    <location>
        <begin position="39"/>
        <end position="161"/>
    </location>
</feature>
<feature type="region of interest" description="Disordered" evidence="1">
    <location>
        <begin position="533"/>
        <end position="555"/>
    </location>
</feature>
<name>A0A5M4FDL9_9ACTN</name>
<accession>A0A5M4FDL9</accession>
<evidence type="ECO:0000256" key="2">
    <source>
        <dbReference type="SAM" id="SignalP"/>
    </source>
</evidence>
<dbReference type="Gene3D" id="2.60.40.2700">
    <property type="match status" value="5"/>
</dbReference>
<gene>
    <name evidence="4" type="ORF">ESP70_008090</name>
</gene>
<reference evidence="4" key="1">
    <citation type="submission" date="2019-09" db="EMBL/GenBank/DDBJ databases">
        <authorList>
            <person name="Li J."/>
        </authorList>
    </citation>
    <scope>NUCLEOTIDE SEQUENCE [LARGE SCALE GENOMIC DNA]</scope>
    <source>
        <strain evidence="4">JCM 14732</strain>
    </source>
</reference>
<keyword evidence="2" id="KW-0732">Signal</keyword>